<protein>
    <submittedName>
        <fullName evidence="1">Uncharacterized protein</fullName>
    </submittedName>
</protein>
<evidence type="ECO:0000313" key="2">
    <source>
        <dbReference type="Proteomes" id="UP001497482"/>
    </source>
</evidence>
<gene>
    <name evidence="1" type="ORF">KC01_LOCUS7953</name>
</gene>
<dbReference type="EMBL" id="OZ035834">
    <property type="protein sequence ID" value="CAL1576526.1"/>
    <property type="molecule type" value="Genomic_DNA"/>
</dbReference>
<dbReference type="AlphaFoldDB" id="A0AAV2JFM6"/>
<proteinExistence type="predicted"/>
<evidence type="ECO:0000313" key="1">
    <source>
        <dbReference type="EMBL" id="CAL1576526.1"/>
    </source>
</evidence>
<keyword evidence="2" id="KW-1185">Reference proteome</keyword>
<name>A0AAV2JFM6_KNICA</name>
<sequence>MTHDEEELRSLHTISFIKSHPGSVPHSAAAASSPPYCAVVPPPPGLTSASPLLPTPWTPLYPPSASLPLVSPLPHLRIPPLGLISASLPLASPLSPPGLTSASRVSWVRPHSHLLRVEVMVKVEACAETDSFCSIPRHILVRKGPLCWGRAEADIKLRSWDRPTLRRLSHQTGRFWPTLHHENTPSPAGEMRRHGFTPTLHIIERLRRGGGPAFNAAHRRGTGAQPIYHASSKSLDNQNSGICAGNCFLTSAIRG</sequence>
<reference evidence="1 2" key="1">
    <citation type="submission" date="2024-04" db="EMBL/GenBank/DDBJ databases">
        <authorList>
            <person name="Waldvogel A.-M."/>
            <person name="Schoenle A."/>
        </authorList>
    </citation>
    <scope>NUCLEOTIDE SEQUENCE [LARGE SCALE GENOMIC DNA]</scope>
</reference>
<organism evidence="1 2">
    <name type="scientific">Knipowitschia caucasica</name>
    <name type="common">Caucasian dwarf goby</name>
    <name type="synonym">Pomatoschistus caucasicus</name>
    <dbReference type="NCBI Taxonomy" id="637954"/>
    <lineage>
        <taxon>Eukaryota</taxon>
        <taxon>Metazoa</taxon>
        <taxon>Chordata</taxon>
        <taxon>Craniata</taxon>
        <taxon>Vertebrata</taxon>
        <taxon>Euteleostomi</taxon>
        <taxon>Actinopterygii</taxon>
        <taxon>Neopterygii</taxon>
        <taxon>Teleostei</taxon>
        <taxon>Neoteleostei</taxon>
        <taxon>Acanthomorphata</taxon>
        <taxon>Gobiaria</taxon>
        <taxon>Gobiiformes</taxon>
        <taxon>Gobioidei</taxon>
        <taxon>Gobiidae</taxon>
        <taxon>Gobiinae</taxon>
        <taxon>Knipowitschia</taxon>
    </lineage>
</organism>
<accession>A0AAV2JFM6</accession>
<dbReference type="Proteomes" id="UP001497482">
    <property type="component" value="Chromosome 12"/>
</dbReference>